<proteinExistence type="predicted"/>
<protein>
    <submittedName>
        <fullName evidence="1">Uncharacterized protein</fullName>
    </submittedName>
</protein>
<sequence length="89" mass="9618">MSASVLEARGGCIIPTAERRGYHIVYREHETNHCPGCGHTHWYIGRMMAECAFCTTALPLESAPLVAGGATVRTIRGPVYGDPERAFAA</sequence>
<organism evidence="1">
    <name type="scientific">uncultured Sphingosinicella sp</name>
    <dbReference type="NCBI Taxonomy" id="478748"/>
    <lineage>
        <taxon>Bacteria</taxon>
        <taxon>Pseudomonadati</taxon>
        <taxon>Pseudomonadota</taxon>
        <taxon>Alphaproteobacteria</taxon>
        <taxon>Sphingomonadales</taxon>
        <taxon>Sphingosinicellaceae</taxon>
        <taxon>Sphingosinicella</taxon>
        <taxon>environmental samples</taxon>
    </lineage>
</organism>
<gene>
    <name evidence="1" type="ORF">AVDCRST_MAG23-2448</name>
</gene>
<name>A0A6J4UDV1_9SPHN</name>
<evidence type="ECO:0000313" key="1">
    <source>
        <dbReference type="EMBL" id="CAA9544924.1"/>
    </source>
</evidence>
<dbReference type="AlphaFoldDB" id="A0A6J4UDV1"/>
<accession>A0A6J4UDV1</accession>
<dbReference type="EMBL" id="CADCWD010000081">
    <property type="protein sequence ID" value="CAA9544924.1"/>
    <property type="molecule type" value="Genomic_DNA"/>
</dbReference>
<reference evidence="1" key="1">
    <citation type="submission" date="2020-02" db="EMBL/GenBank/DDBJ databases">
        <authorList>
            <person name="Meier V. D."/>
        </authorList>
    </citation>
    <scope>NUCLEOTIDE SEQUENCE</scope>
    <source>
        <strain evidence="1">AVDCRST_MAG23</strain>
    </source>
</reference>